<dbReference type="PANTHER" id="PTHR23092">
    <property type="entry name" value="POLY(A) RNA POLYMERASE"/>
    <property type="match status" value="1"/>
</dbReference>
<feature type="domain" description="PAP-associated" evidence="4">
    <location>
        <begin position="1424"/>
        <end position="1477"/>
    </location>
</feature>
<evidence type="ECO:0000313" key="7">
    <source>
        <dbReference type="Proteomes" id="UP001187192"/>
    </source>
</evidence>
<evidence type="ECO:0008006" key="8">
    <source>
        <dbReference type="Google" id="ProtNLM"/>
    </source>
</evidence>
<dbReference type="EMBL" id="BTGU01000063">
    <property type="protein sequence ID" value="GMN56313.1"/>
    <property type="molecule type" value="Genomic_DNA"/>
</dbReference>
<dbReference type="GO" id="GO:1990817">
    <property type="term" value="F:poly(A) RNA polymerase activity"/>
    <property type="evidence" value="ECO:0007669"/>
    <property type="project" value="InterPro"/>
</dbReference>
<dbReference type="InterPro" id="IPR043519">
    <property type="entry name" value="NT_sf"/>
</dbReference>
<dbReference type="InterPro" id="IPR054708">
    <property type="entry name" value="MTPAP-like_central"/>
</dbReference>
<proteinExistence type="predicted"/>
<evidence type="ECO:0000256" key="3">
    <source>
        <dbReference type="SAM" id="MobiDB-lite"/>
    </source>
</evidence>
<evidence type="ECO:0000313" key="6">
    <source>
        <dbReference type="EMBL" id="GMN56313.1"/>
    </source>
</evidence>
<protein>
    <recommendedName>
        <fullName evidence="8">Polymerase nucleotidyl transferase domain-containing protein</fullName>
    </recommendedName>
</protein>
<dbReference type="SUPFAM" id="SSF81631">
    <property type="entry name" value="PAP/OAS1 substrate-binding domain"/>
    <property type="match status" value="1"/>
</dbReference>
<feature type="compositionally biased region" description="Polar residues" evidence="3">
    <location>
        <begin position="571"/>
        <end position="585"/>
    </location>
</feature>
<dbReference type="GO" id="GO:0031123">
    <property type="term" value="P:RNA 3'-end processing"/>
    <property type="evidence" value="ECO:0007669"/>
    <property type="project" value="TreeGrafter"/>
</dbReference>
<keyword evidence="2" id="KW-0460">Magnesium</keyword>
<gene>
    <name evidence="6" type="ORF">TIFTF001_025425</name>
</gene>
<dbReference type="Proteomes" id="UP001187192">
    <property type="component" value="Unassembled WGS sequence"/>
</dbReference>
<feature type="compositionally biased region" description="Pro residues" evidence="3">
    <location>
        <begin position="1056"/>
        <end position="1065"/>
    </location>
</feature>
<evidence type="ECO:0000259" key="5">
    <source>
        <dbReference type="Pfam" id="PF22600"/>
    </source>
</evidence>
<feature type="region of interest" description="Disordered" evidence="3">
    <location>
        <begin position="506"/>
        <end position="559"/>
    </location>
</feature>
<feature type="region of interest" description="Disordered" evidence="3">
    <location>
        <begin position="700"/>
        <end position="719"/>
    </location>
</feature>
<evidence type="ECO:0000259" key="4">
    <source>
        <dbReference type="Pfam" id="PF03828"/>
    </source>
</evidence>
<evidence type="ECO:0000256" key="1">
    <source>
        <dbReference type="ARBA" id="ARBA00022723"/>
    </source>
</evidence>
<comment type="caution">
    <text evidence="6">The sequence shown here is derived from an EMBL/GenBank/DDBJ whole genome shotgun (WGS) entry which is preliminary data.</text>
</comment>
<feature type="compositionally biased region" description="Basic residues" evidence="3">
    <location>
        <begin position="518"/>
        <end position="527"/>
    </location>
</feature>
<feature type="region of interest" description="Disordered" evidence="3">
    <location>
        <begin position="571"/>
        <end position="601"/>
    </location>
</feature>
<keyword evidence="1" id="KW-0479">Metal-binding</keyword>
<dbReference type="Gene3D" id="3.30.460.10">
    <property type="entry name" value="Beta Polymerase, domain 2"/>
    <property type="match status" value="1"/>
</dbReference>
<name>A0AA88AJU6_FICCA</name>
<dbReference type="Pfam" id="PF22600">
    <property type="entry name" value="MTPAP-like_central"/>
    <property type="match status" value="1"/>
</dbReference>
<dbReference type="GO" id="GO:0046872">
    <property type="term" value="F:metal ion binding"/>
    <property type="evidence" value="ECO:0007669"/>
    <property type="project" value="UniProtKB-KW"/>
</dbReference>
<sequence>MAKSEFNSLQNSLMTQNQLVDALTSHISLYHSHSQSSNPNPSSSPRSSVLKWFSSLTVHQRQAHLTVVDSKFVQTLLQMLRTRLTRGHGLFIVLPDLLSGDLPSVCFKKSRGLLSRVSESNESERSIFDATRLFASGEGEAIEECSSSAKCLDSVTVSEEFVGDLDLFVEVMDGVSNGGFLRGEESELGSDWVELEWLKAKGYYGIEAFVANRLEVALRLAWLNGSSGNGKKRGVKLKEKASSAGVAANVFWRKKGCVDWWENLDSSTRKKIFNAVLGKSAKHLCREVLKATGSALEDELWLFNTGLERPLRYKDTVNTRKTVSTLEPDAEFGSNIVPASVSGKSTSLSNTLNSLFVLRDIVMMTSLFQDSVCDHKRKIFFSTLSSICTVSDLILRKVRGFLMVISLDCTKLELMAEENVSKSPPVKFKGKVGSCSRKKKGKTRNTKKLNPVEEGCMDVRDKSLMDVDCALAHKEKAELVESKKTPDVPQRKDMYNDKSLFKEPAKAVGVGKAQSAARKSRREKGKNRINGIRNPAELPNCRRPAIEASSSTISQDEAVKDSPVFVHSTFPNFSGENSSQSDVFESSSIASSSANGPIEDDHNIQRIQENKGSDYELDKSVIENKTISSRLETPSCNTDEKVMSSSVPALDTKVFGNEDSSCEKSAHISEFDVKTALPEKQLRVFDIKEKRVLIHEQESRKVSDIMPSSSSDGPPHEWPSVASSYFPPLNPHLPPATDRLHLDVGRNWHHHFRQSILPAIHQRNIEGGCNPALSRRLPMSLDWPPMVRGACGLAPSLTCNYDSGFISRWHCTYPQGFPNHSMQLNAITTDEERKHSGDFTDLLELTSKHEVADDWDNHWISEDEVDVHAISGIDYNQHFGGGVMYWNPSDHPVGGFSRPPSLSSDDSVWAWREADMNRAVDDMVAFSSPYSTTGLTSPTASFCSPFDSLGPYVMTGNEVPGKVLHSPSTVTDAAVEEETSISLTDLTGDVEGKTGDPLPYHILPPIIVPNVMRDRSRSEFRCSHDVKSPCVSLTRREQPRMKRPPSPVVRCVTRAPRPPPPPPSPVSESRKHRGFPTVRSGSSSPRHWGMRGWFHDGTNLEEACLYRDGAEVVWPSWRNNSFSGHPMIQPLPAALLQDRLIAMSHLSRDQEHPDVALPMQPIESQSSPRRKASLSVMHSLLHDEIDSFCKQVAAQNLARKPYITWAVKRVTRSLQVLWPRSRTNIFGSNSSGLALPTSDVDLVVSLPPVRNLEPIKEAGILEGRNGIKETCLQHAARYLANQDWVKIDSLKTVENTAIPIIMLVVEVPVDASSTSNVQSPKEELAPMSGEQGSNVQSDVVVLEESALPKCSQINYDTNKDSISVRLDISFKSPSHTGLQTTELVKKLIEQFPAAMPLALVLKQFLADRSLDQSYSGGLSSYCLNFGSLLMDFLYFFGNVFDPRQMRISVRGSGVYIKRERGCSIDPIHIDDPLFPTNNVGRNCFRIHQCIKVEVGMNPPSIEIPEAGDVAHATRCNI</sequence>
<dbReference type="GO" id="GO:0031499">
    <property type="term" value="C:TRAMP complex"/>
    <property type="evidence" value="ECO:0007669"/>
    <property type="project" value="TreeGrafter"/>
</dbReference>
<keyword evidence="7" id="KW-1185">Reference proteome</keyword>
<organism evidence="6 7">
    <name type="scientific">Ficus carica</name>
    <name type="common">Common fig</name>
    <dbReference type="NCBI Taxonomy" id="3494"/>
    <lineage>
        <taxon>Eukaryota</taxon>
        <taxon>Viridiplantae</taxon>
        <taxon>Streptophyta</taxon>
        <taxon>Embryophyta</taxon>
        <taxon>Tracheophyta</taxon>
        <taxon>Spermatophyta</taxon>
        <taxon>Magnoliopsida</taxon>
        <taxon>eudicotyledons</taxon>
        <taxon>Gunneridae</taxon>
        <taxon>Pentapetalae</taxon>
        <taxon>rosids</taxon>
        <taxon>fabids</taxon>
        <taxon>Rosales</taxon>
        <taxon>Moraceae</taxon>
        <taxon>Ficeae</taxon>
        <taxon>Ficus</taxon>
    </lineage>
</organism>
<feature type="domain" description="Poly(A) RNA polymerase mitochondrial-like central palm" evidence="5">
    <location>
        <begin position="1206"/>
        <end position="1302"/>
    </location>
</feature>
<dbReference type="GO" id="GO:0005730">
    <property type="term" value="C:nucleolus"/>
    <property type="evidence" value="ECO:0007669"/>
    <property type="project" value="TreeGrafter"/>
</dbReference>
<reference evidence="6" key="1">
    <citation type="submission" date="2023-07" db="EMBL/GenBank/DDBJ databases">
        <title>draft genome sequence of fig (Ficus carica).</title>
        <authorList>
            <person name="Takahashi T."/>
            <person name="Nishimura K."/>
        </authorList>
    </citation>
    <scope>NUCLEOTIDE SEQUENCE</scope>
</reference>
<feature type="region of interest" description="Disordered" evidence="3">
    <location>
        <begin position="1031"/>
        <end position="1083"/>
    </location>
</feature>
<dbReference type="Gene3D" id="1.10.1410.10">
    <property type="match status" value="1"/>
</dbReference>
<dbReference type="PANTHER" id="PTHR23092:SF48">
    <property type="entry name" value="NUCLEOTIDYLTRANSFERASE FAMILY PROTEIN"/>
    <property type="match status" value="1"/>
</dbReference>
<dbReference type="Pfam" id="PF03828">
    <property type="entry name" value="PAP_assoc"/>
    <property type="match status" value="1"/>
</dbReference>
<dbReference type="GO" id="GO:0003729">
    <property type="term" value="F:mRNA binding"/>
    <property type="evidence" value="ECO:0007669"/>
    <property type="project" value="TreeGrafter"/>
</dbReference>
<dbReference type="SUPFAM" id="SSF81301">
    <property type="entry name" value="Nucleotidyltransferase"/>
    <property type="match status" value="1"/>
</dbReference>
<dbReference type="InterPro" id="IPR045862">
    <property type="entry name" value="Trf4-like"/>
</dbReference>
<dbReference type="GO" id="GO:0043634">
    <property type="term" value="P:polyadenylation-dependent ncRNA catabolic process"/>
    <property type="evidence" value="ECO:0007669"/>
    <property type="project" value="TreeGrafter"/>
</dbReference>
<evidence type="ECO:0000256" key="2">
    <source>
        <dbReference type="ARBA" id="ARBA00022842"/>
    </source>
</evidence>
<accession>A0AA88AJU6</accession>
<dbReference type="InterPro" id="IPR002058">
    <property type="entry name" value="PAP_assoc"/>
</dbReference>